<evidence type="ECO:0000313" key="2">
    <source>
        <dbReference type="Proteomes" id="UP000001116"/>
    </source>
</evidence>
<evidence type="ECO:0000313" key="1">
    <source>
        <dbReference type="EMBL" id="ABS06016.1"/>
    </source>
</evidence>
<dbReference type="HOGENOM" id="CLU_2788359_0_0_11"/>
<proteinExistence type="predicted"/>
<dbReference type="EMBL" id="CP000751">
    <property type="protein sequence ID" value="ABS06016.1"/>
    <property type="molecule type" value="Genomic_DNA"/>
</dbReference>
<gene>
    <name evidence="1" type="ordered locus">Krad_4557</name>
</gene>
<reference evidence="2" key="1">
    <citation type="journal article" date="2008" name="PLoS ONE">
        <title>Survival in nuclear waste, extreme resistance, and potential applications gleaned from the genome sequence of Kineococcus radiotolerans SRS30216.</title>
        <authorList>
            <person name="Bagwell C.E."/>
            <person name="Bhat S."/>
            <person name="Hawkins G.M."/>
            <person name="Smith B.W."/>
            <person name="Biswas T."/>
            <person name="Hoover T.R."/>
            <person name="Saunders E."/>
            <person name="Han C.S."/>
            <person name="Tsodikov O.V."/>
            <person name="Shimkets L.J."/>
        </authorList>
    </citation>
    <scope>NUCLEOTIDE SEQUENCE [LARGE SCALE GENOMIC DNA]</scope>
    <source>
        <strain evidence="2">ATCC BAA-149 / DSM 14245 / SRS30216</strain>
    </source>
</reference>
<name>A6WGS7_KINRD</name>
<dbReference type="KEGG" id="kra:Krad_4557"/>
<dbReference type="AlphaFoldDB" id="A6WGS7"/>
<accession>A6WGS7</accession>
<keyword evidence="1" id="KW-0614">Plasmid</keyword>
<geneLocation type="plasmid" evidence="1 2">
    <name>pKRAD01</name>
</geneLocation>
<dbReference type="Proteomes" id="UP000001116">
    <property type="component" value="Plasmid pKRAD01"/>
</dbReference>
<organism evidence="1 2">
    <name type="scientific">Kineococcus radiotolerans (strain ATCC BAA-149 / DSM 14245 / SRS30216)</name>
    <dbReference type="NCBI Taxonomy" id="266940"/>
    <lineage>
        <taxon>Bacteria</taxon>
        <taxon>Bacillati</taxon>
        <taxon>Actinomycetota</taxon>
        <taxon>Actinomycetes</taxon>
        <taxon>Kineosporiales</taxon>
        <taxon>Kineosporiaceae</taxon>
        <taxon>Kineococcus</taxon>
    </lineage>
</organism>
<keyword evidence="2" id="KW-1185">Reference proteome</keyword>
<sequence length="68" mass="7263">MWHQESVEVACAPDCPRDLSILKSGLAQSLNMRVVTRMTKSDVFRLVLEASTDSSQVAGGGLDPAGET</sequence>
<protein>
    <submittedName>
        <fullName evidence="1">Uncharacterized protein</fullName>
    </submittedName>
</protein>